<keyword evidence="2" id="KW-1185">Reference proteome</keyword>
<reference evidence="1 2" key="1">
    <citation type="submission" date="2012-05" db="EMBL/GenBank/DDBJ databases">
        <authorList>
            <person name="Weinstock G."/>
            <person name="Sodergren E."/>
            <person name="Lobos E.A."/>
            <person name="Fulton L."/>
            <person name="Fulton R."/>
            <person name="Courtney L."/>
            <person name="Fronick C."/>
            <person name="O'Laughlin M."/>
            <person name="Godfrey J."/>
            <person name="Wilson R.M."/>
            <person name="Miner T."/>
            <person name="Farmer C."/>
            <person name="Delehaunty K."/>
            <person name="Cordes M."/>
            <person name="Minx P."/>
            <person name="Tomlinson C."/>
            <person name="Chen J."/>
            <person name="Wollam A."/>
            <person name="Pepin K.H."/>
            <person name="Bhonagiri V."/>
            <person name="Zhang X."/>
            <person name="Suruliraj S."/>
            <person name="Warren W."/>
            <person name="Mitreva M."/>
            <person name="Mardis E.R."/>
            <person name="Wilson R.K."/>
        </authorList>
    </citation>
    <scope>NUCLEOTIDE SEQUENCE [LARGE SCALE GENOMIC DNA]</scope>
    <source>
        <strain evidence="1 2">DSM 1785</strain>
    </source>
</reference>
<dbReference type="OrthoDB" id="1938613at2"/>
<evidence type="ECO:0000313" key="1">
    <source>
        <dbReference type="EMBL" id="EKY26983.1"/>
    </source>
</evidence>
<name>L1QG91_9CLOT</name>
<protein>
    <submittedName>
        <fullName evidence="1">Uncharacterized protein</fullName>
    </submittedName>
</protein>
<dbReference type="RefSeq" id="WP_005213046.1">
    <property type="nucleotide sequence ID" value="NZ_KB291640.1"/>
</dbReference>
<dbReference type="PATRIC" id="fig|545697.3.peg.1562"/>
<dbReference type="Proteomes" id="UP000010420">
    <property type="component" value="Unassembled WGS sequence"/>
</dbReference>
<dbReference type="HOGENOM" id="CLU_1313624_0_0_9"/>
<sequence>MKEIILVDNSNFHYKGITYTKDDIKEKIGKKVKFILLNENIIVKSFEDISKINYNFIDEIIKIEYGEDYEILTDYDYCKRLKRLYLYSIGNGNLLYSVSKKVNELSVEPIQFYAKNSLPKKFKRITNYILVIMIDKSIYYIEVLYNCIVKSYIERNVSNISNKISNYNANQILLIDKSVEQFIDRNIKESTNLTIINIGGKINEQIYKA</sequence>
<dbReference type="STRING" id="545697.HMPREF0216_01586"/>
<comment type="caution">
    <text evidence="1">The sequence shown here is derived from an EMBL/GenBank/DDBJ whole genome shotgun (WGS) entry which is preliminary data.</text>
</comment>
<accession>L1QG91</accession>
<dbReference type="EMBL" id="AMEZ01000048">
    <property type="protein sequence ID" value="EKY26983.1"/>
    <property type="molecule type" value="Genomic_DNA"/>
</dbReference>
<evidence type="ECO:0000313" key="2">
    <source>
        <dbReference type="Proteomes" id="UP000010420"/>
    </source>
</evidence>
<gene>
    <name evidence="1" type="ORF">HMPREF0216_01586</name>
</gene>
<dbReference type="AlphaFoldDB" id="L1QG91"/>
<proteinExistence type="predicted"/>
<organism evidence="1 2">
    <name type="scientific">Clostridium celatum DSM 1785</name>
    <dbReference type="NCBI Taxonomy" id="545697"/>
    <lineage>
        <taxon>Bacteria</taxon>
        <taxon>Bacillati</taxon>
        <taxon>Bacillota</taxon>
        <taxon>Clostridia</taxon>
        <taxon>Eubacteriales</taxon>
        <taxon>Clostridiaceae</taxon>
        <taxon>Clostridium</taxon>
    </lineage>
</organism>